<dbReference type="EMBL" id="CP045798">
    <property type="protein sequence ID" value="QNB45118.1"/>
    <property type="molecule type" value="Genomic_DNA"/>
</dbReference>
<dbReference type="RefSeq" id="WP_034423317.1">
    <property type="nucleotide sequence ID" value="NZ_CP045798.1"/>
</dbReference>
<dbReference type="Gene3D" id="3.30.2310.20">
    <property type="entry name" value="RelE-like"/>
    <property type="match status" value="1"/>
</dbReference>
<dbReference type="OrthoDB" id="82378at2"/>
<dbReference type="InterPro" id="IPR035093">
    <property type="entry name" value="RelE/ParE_toxin_dom_sf"/>
</dbReference>
<sequence>MYKLIILPPAARFLKKLKDKPLKAAFQKAVDEILKDPYIGESKTGDLSGVFCYDIYYSRTNYEPAYTIIEEGSSTVVVILAGTREIFYEELKQYMKNI</sequence>
<proteinExistence type="predicted"/>
<gene>
    <name evidence="1" type="ORF">BR63_01550</name>
</gene>
<evidence type="ECO:0000313" key="2">
    <source>
        <dbReference type="Proteomes" id="UP000515847"/>
    </source>
</evidence>
<protein>
    <submittedName>
        <fullName evidence="1">Type II toxin-antitoxin system RelE/ParE family toxin</fullName>
    </submittedName>
</protein>
<dbReference type="AlphaFoldDB" id="A0A7G6DZ64"/>
<name>A0A7G6DZ64_THEFR</name>
<evidence type="ECO:0000313" key="1">
    <source>
        <dbReference type="EMBL" id="QNB45118.1"/>
    </source>
</evidence>
<keyword evidence="2" id="KW-1185">Reference proteome</keyword>
<dbReference type="Proteomes" id="UP000515847">
    <property type="component" value="Chromosome"/>
</dbReference>
<organism evidence="1 2">
    <name type="scientific">Thermanaerosceptrum fracticalcis</name>
    <dbReference type="NCBI Taxonomy" id="1712410"/>
    <lineage>
        <taxon>Bacteria</taxon>
        <taxon>Bacillati</taxon>
        <taxon>Bacillota</taxon>
        <taxon>Clostridia</taxon>
        <taxon>Eubacteriales</taxon>
        <taxon>Peptococcaceae</taxon>
        <taxon>Thermanaerosceptrum</taxon>
    </lineage>
</organism>
<dbReference type="InterPro" id="IPR031552">
    <property type="entry name" value="ParE-like_toxin"/>
</dbReference>
<dbReference type="KEGG" id="tfr:BR63_01550"/>
<dbReference type="SUPFAM" id="SSF143011">
    <property type="entry name" value="RelE-like"/>
    <property type="match status" value="1"/>
</dbReference>
<accession>A0A7G6DZ64</accession>
<dbReference type="Pfam" id="PF15781">
    <property type="entry name" value="ParE-like_toxin"/>
    <property type="match status" value="1"/>
</dbReference>
<reference evidence="1 2" key="1">
    <citation type="journal article" date="2019" name="Front. Microbiol.">
        <title>Thermoanaerosceptrum fracticalcis gen. nov. sp. nov., a Novel Fumarate-Fermenting Microorganism From a Deep Fractured Carbonate Aquifer of the US Great Basin.</title>
        <authorList>
            <person name="Hamilton-Brehm S.D."/>
            <person name="Stewart L.E."/>
            <person name="Zavarin M."/>
            <person name="Caldwell M."/>
            <person name="Lawson P.A."/>
            <person name="Onstott T.C."/>
            <person name="Grzymski J."/>
            <person name="Neveux I."/>
            <person name="Lollar B.S."/>
            <person name="Russell C.E."/>
            <person name="Moser D.P."/>
        </authorList>
    </citation>
    <scope>NUCLEOTIDE SEQUENCE [LARGE SCALE GENOMIC DNA]</scope>
    <source>
        <strain evidence="1 2">DRI-13</strain>
    </source>
</reference>